<proteinExistence type="predicted"/>
<dbReference type="AlphaFoldDB" id="A0A9Y2KXN6"/>
<sequence length="88" mass="9955">MKKPRHRVSDHAVLRYIQRVQGVDIEALRRRIGQIVDRHREHDGASGVVSGGFVYKLQGGVVATIISATRRNQRTSRKGGNRPRNDRS</sequence>
<name>A0A9Y2KXN6_9RHOB</name>
<keyword evidence="3" id="KW-1185">Reference proteome</keyword>
<organism evidence="2 3">
    <name type="scientific">Parasedimentitalea psychrophila</name>
    <dbReference type="NCBI Taxonomy" id="2997337"/>
    <lineage>
        <taxon>Bacteria</taxon>
        <taxon>Pseudomonadati</taxon>
        <taxon>Pseudomonadota</taxon>
        <taxon>Alphaproteobacteria</taxon>
        <taxon>Rhodobacterales</taxon>
        <taxon>Paracoccaceae</taxon>
        <taxon>Parasedimentitalea</taxon>
    </lineage>
</organism>
<accession>A0A9Y2KXN6</accession>
<dbReference type="Proteomes" id="UP001238334">
    <property type="component" value="Chromosome"/>
</dbReference>
<protein>
    <submittedName>
        <fullName evidence="2">Uncharacterized protein</fullName>
    </submittedName>
</protein>
<dbReference type="EMBL" id="CP127247">
    <property type="protein sequence ID" value="WIY25040.1"/>
    <property type="molecule type" value="Genomic_DNA"/>
</dbReference>
<evidence type="ECO:0000313" key="2">
    <source>
        <dbReference type="EMBL" id="WIY25040.1"/>
    </source>
</evidence>
<dbReference type="RefSeq" id="WP_270919923.1">
    <property type="nucleotide sequence ID" value="NZ_CP127247.1"/>
</dbReference>
<feature type="region of interest" description="Disordered" evidence="1">
    <location>
        <begin position="68"/>
        <end position="88"/>
    </location>
</feature>
<reference evidence="2 3" key="1">
    <citation type="submission" date="2023-06" db="EMBL/GenBank/DDBJ databases">
        <title>Parasedimentitalea psychrophila sp. nov., a psychrophilic bacterium isolated from deep-sea sediment.</title>
        <authorList>
            <person name="Li A."/>
        </authorList>
    </citation>
    <scope>NUCLEOTIDE SEQUENCE [LARGE SCALE GENOMIC DNA]</scope>
    <source>
        <strain evidence="2 3">QS115</strain>
    </source>
</reference>
<gene>
    <name evidence="2" type="ORF">QPJ95_21545</name>
</gene>
<evidence type="ECO:0000256" key="1">
    <source>
        <dbReference type="SAM" id="MobiDB-lite"/>
    </source>
</evidence>
<evidence type="ECO:0000313" key="3">
    <source>
        <dbReference type="Proteomes" id="UP001238334"/>
    </source>
</evidence>
<feature type="compositionally biased region" description="Basic residues" evidence="1">
    <location>
        <begin position="71"/>
        <end position="81"/>
    </location>
</feature>
<dbReference type="KEGG" id="ppso:QPJ95_21545"/>